<dbReference type="Pfam" id="PF06294">
    <property type="entry name" value="CH_2"/>
    <property type="match status" value="1"/>
</dbReference>
<dbReference type="InterPro" id="IPR010441">
    <property type="entry name" value="CH_2"/>
</dbReference>
<dbReference type="InterPro" id="IPR012337">
    <property type="entry name" value="RNaseH-like_sf"/>
</dbReference>
<dbReference type="InterPro" id="IPR054517">
    <property type="entry name" value="SPEF2_D5"/>
</dbReference>
<dbReference type="GO" id="GO:0002177">
    <property type="term" value="C:manchette"/>
    <property type="evidence" value="ECO:0007669"/>
    <property type="project" value="TreeGrafter"/>
</dbReference>
<feature type="compositionally biased region" description="Basic and acidic residues" evidence="1">
    <location>
        <begin position="798"/>
        <end position="809"/>
    </location>
</feature>
<dbReference type="Pfam" id="PF00406">
    <property type="entry name" value="ADK"/>
    <property type="match status" value="1"/>
</dbReference>
<dbReference type="Pfam" id="PF22946">
    <property type="entry name" value="SPEF2_D5"/>
    <property type="match status" value="1"/>
</dbReference>
<feature type="region of interest" description="Disordered" evidence="1">
    <location>
        <begin position="2022"/>
        <end position="2048"/>
    </location>
</feature>
<dbReference type="SUPFAM" id="SSF53098">
    <property type="entry name" value="Ribonuclease H-like"/>
    <property type="match status" value="1"/>
</dbReference>
<reference evidence="6" key="1">
    <citation type="submission" date="2023-03" db="UniProtKB">
        <authorList>
            <consortium name="Ensembl"/>
        </authorList>
    </citation>
    <scope>IDENTIFICATION</scope>
</reference>
<feature type="compositionally biased region" description="Basic and acidic residues" evidence="1">
    <location>
        <begin position="825"/>
        <end position="840"/>
    </location>
</feature>
<evidence type="ECO:0000259" key="5">
    <source>
        <dbReference type="Pfam" id="PF25431"/>
    </source>
</evidence>
<dbReference type="GO" id="GO:0097225">
    <property type="term" value="C:sperm midpiece"/>
    <property type="evidence" value="ECO:0007669"/>
    <property type="project" value="TreeGrafter"/>
</dbReference>
<organism evidence="6">
    <name type="scientific">Equus asinus asinus</name>
    <dbReference type="NCBI Taxonomy" id="83772"/>
    <lineage>
        <taxon>Eukaryota</taxon>
        <taxon>Metazoa</taxon>
        <taxon>Chordata</taxon>
        <taxon>Craniata</taxon>
        <taxon>Vertebrata</taxon>
        <taxon>Euteleostomi</taxon>
        <taxon>Mammalia</taxon>
        <taxon>Eutheria</taxon>
        <taxon>Laurasiatheria</taxon>
        <taxon>Perissodactyla</taxon>
        <taxon>Equidae</taxon>
        <taxon>Equus</taxon>
    </lineage>
</organism>
<evidence type="ECO:0000259" key="2">
    <source>
        <dbReference type="Pfam" id="PF05699"/>
    </source>
</evidence>
<dbReference type="Ensembl" id="ENSEAST00005023723.1">
    <property type="protein sequence ID" value="ENSEASP00005021864.1"/>
    <property type="gene ID" value="ENSEASG00005014828.1"/>
</dbReference>
<feature type="domain" description="C17orf113 probable zinc finger" evidence="5">
    <location>
        <begin position="1399"/>
        <end position="1459"/>
    </location>
</feature>
<dbReference type="SUPFAM" id="SSF52540">
    <property type="entry name" value="P-loop containing nucleoside triphosphate hydrolases"/>
    <property type="match status" value="1"/>
</dbReference>
<evidence type="ECO:0000256" key="1">
    <source>
        <dbReference type="SAM" id="MobiDB-lite"/>
    </source>
</evidence>
<name>A0A8C4MCD8_EQUAS</name>
<dbReference type="InterPro" id="IPR027417">
    <property type="entry name" value="P-loop_NTPase"/>
</dbReference>
<dbReference type="PANTHER" id="PTHR14919">
    <property type="entry name" value="KPL2-RELATED"/>
    <property type="match status" value="1"/>
</dbReference>
<dbReference type="InterPro" id="IPR008906">
    <property type="entry name" value="HATC_C_dom"/>
</dbReference>
<evidence type="ECO:0000313" key="6">
    <source>
        <dbReference type="Ensembl" id="ENSEASP00005021864.1"/>
    </source>
</evidence>
<dbReference type="InterPro" id="IPR036872">
    <property type="entry name" value="CH_dom_sf"/>
</dbReference>
<dbReference type="Gene3D" id="1.10.418.10">
    <property type="entry name" value="Calponin-like domain"/>
    <property type="match status" value="1"/>
</dbReference>
<dbReference type="Gene3D" id="3.40.50.300">
    <property type="entry name" value="P-loop containing nucleotide triphosphate hydrolases"/>
    <property type="match status" value="1"/>
</dbReference>
<dbReference type="PANTHER" id="PTHR14919:SF0">
    <property type="entry name" value="SPERM FLAGELLAR PROTEIN 2"/>
    <property type="match status" value="1"/>
</dbReference>
<dbReference type="InterPro" id="IPR057456">
    <property type="entry name" value="Znf_C17orf113"/>
</dbReference>
<feature type="domain" description="CPC1/SPEF2" evidence="4">
    <location>
        <begin position="264"/>
        <end position="397"/>
    </location>
</feature>
<feature type="compositionally biased region" description="Basic and acidic residues" evidence="1">
    <location>
        <begin position="1155"/>
        <end position="1169"/>
    </location>
</feature>
<protein>
    <submittedName>
        <fullName evidence="6">Sperm flagellar 2</fullName>
    </submittedName>
</protein>
<evidence type="ECO:0000259" key="4">
    <source>
        <dbReference type="Pfam" id="PF22946"/>
    </source>
</evidence>
<dbReference type="GO" id="GO:0046983">
    <property type="term" value="F:protein dimerization activity"/>
    <property type="evidence" value="ECO:0007669"/>
    <property type="project" value="InterPro"/>
</dbReference>
<proteinExistence type="predicted"/>
<feature type="domain" description="CH-like" evidence="3">
    <location>
        <begin position="7"/>
        <end position="85"/>
    </location>
</feature>
<dbReference type="Pfam" id="PF25431">
    <property type="entry name" value="zf-C17orf113"/>
    <property type="match status" value="1"/>
</dbReference>
<feature type="domain" description="HAT C-terminal dimerisation" evidence="2">
    <location>
        <begin position="1947"/>
        <end position="2003"/>
    </location>
</feature>
<feature type="region of interest" description="Disordered" evidence="1">
    <location>
        <begin position="1155"/>
        <end position="1204"/>
    </location>
</feature>
<feature type="region of interest" description="Disordered" evidence="1">
    <location>
        <begin position="798"/>
        <end position="888"/>
    </location>
</feature>
<dbReference type="GO" id="GO:0005737">
    <property type="term" value="C:cytoplasm"/>
    <property type="evidence" value="ECO:0007669"/>
    <property type="project" value="UniProtKB-ARBA"/>
</dbReference>
<dbReference type="InterPro" id="IPR052634">
    <property type="entry name" value="Sperm_flagellar-bone_growth"/>
</dbReference>
<dbReference type="GO" id="GO:0007288">
    <property type="term" value="P:sperm axoneme assembly"/>
    <property type="evidence" value="ECO:0007669"/>
    <property type="project" value="TreeGrafter"/>
</dbReference>
<accession>A0A8C4MCD8</accession>
<feature type="compositionally biased region" description="Low complexity" evidence="1">
    <location>
        <begin position="844"/>
        <end position="875"/>
    </location>
</feature>
<feature type="compositionally biased region" description="Basic residues" evidence="1">
    <location>
        <begin position="1184"/>
        <end position="1194"/>
    </location>
</feature>
<evidence type="ECO:0000259" key="3">
    <source>
        <dbReference type="Pfam" id="PF06294"/>
    </source>
</evidence>
<gene>
    <name evidence="6" type="primary">SPEF2</name>
</gene>
<feature type="compositionally biased region" description="Polar residues" evidence="1">
    <location>
        <begin position="2022"/>
        <end position="2042"/>
    </location>
</feature>
<sequence>WQWLYSFAKAFSSGYLIGEVLHKFELQDDFSKFTESRVSSSKLNNFSRLEPTLHLLGVQFDQNVAHNIITEKPGAATKLLYQLYTVLQKKRKSRLTGLEMQTMQPLTNIRLQNMKSEAFRDQRLSRRRQNEIMAKIQAAIIQIPKPASNRTLKALEAQKMMKKKKEAEDVANEIKKFEALIKKDLQAKESASKTSLDTAGQTTADLLNTYSDDDYIKKIQKRLEEDAFAREQREKRRRRLLMDQLIAHEAQEEAYREEQLINRLMRQSQQERRIAVQLMHVRHEKEVLWQNRIFREKQYEERRLKDFQDALDREAALAKLAKIDFEEQALREKEVHEQIAVERAQARYQKHYSMCAEILDQILDLSTKVADYRMLTNNLIPHKLMHDWKELFFNGKPIYDQASIKHLSAKPSVEQLIELEKRDFLDSNDYDDYKNMVGEWALPEEMVDSLPPSNNCILGHVIRRLVEKSLPPQVESAEPELPSFAIKGCLLGKTFSGKTTAVKFLQKDFPIQILSIDTLVQEAIQAFHDNEKITEALPIQNEPEEKASLVLQEKAKESQRKILEGRESQRRGLKICTHIFLKGLLTVRAQLGAKSEQLLKKGKSISDMLLVSIMVNAIKYIPLDQGWVLDGFPMTLNQAKLLEEALTGYDRNLIELEEKKKQISTLAVDPTASKEVPPPPSAFDFVMLLDISDNSSLDRMNDIMAEALSSETPREDINQRVAAKNQDMDEDQNLRDQIHHRIVGFLDNWPLLEQWYTEPENILIKINAEVDKESLCQKVKEMFMTEIMKKENKVKKKLEEKEAEKKEVSLTEPSSPAAPPPPPPEPEREKEIHPQQERSKTLTKGKPPSGSKGKSAGGKVPVKKSPAESTNTSPTPVGPPPPKPGSEEWVYVDEPIAEEIPSFLVPYWELIESSYIDSIKKVLRHLREDRHTVLAYLYDIRTGFQQFLRRPDHKQNFVSQWQTDFNSLPDDLWDDEETKAELHQRLNDLRDRLWDICDAQKEEAEQERLDIINESWLQDSMGITMNHFFSMMQAELNRFQDTKRLLQDYYRGMECKIPTDDNKKFTRVPLVQLCTKDVLECQLRIPLVPRISISLDLAMSKSKSRALLKDKIDYTLENVELNFEADEKLVIDTWQQASSVISHMVTAEIHQRLMEEEKENQSADAKDKSPQMSANKKVKNEPPKKKKEDKKAKGKSPPTAEASPVILTVEEMAEMEKRNKLRLKIKEEHLAALQFEEIATQFRLELIKTKALAFLEELVLKAVDVYKLMEKWLGERYLKEMASVEKLTEVARYHIETSTKIQNELYLNQEDFFINGDVKVFPDPPPPIRPPPVEKEENGTLTIEQLDNLREQFLEIAPKGRDPSDDVNRVTKEQKRPQKLDHYLPERNNQFLKIWLKKYPWLVYDEILNLMFCDLCRKHGVKSRGNQVSFFYGTDNFRTEFLHAHHLSEAHAKASLMEATSGSPVNRATTELMVRTVSKVTLGRVENLFRSCHAIAKTGRPLKDFIWMCKLDDMKGVDIGPVFRTNKSARTFTYFIAEVERKNLRDKLVKSKFFSIISDGITNNSAKEAELVYVQFAHAGRVHCQVVGVQTVEKRDPLAIKNAIEKTLERNLQLRLSNQDWTKKLVGFGSGGAPGSERESNGVALILREIQPCVLTVYCFAHHLELSYKAVFQSIPLYNNVRDLLHSLYHFYHNSPPHKISLITAFKDLRLRPVMPSQVGGRRWLQGLQAALQNFLKGYPAIVQQLNSANERGSDTSHQKAKELLELLLQADIVKFIHFLVDVISVLSILSRVNQNRNSSIADIFATLQSTLEILGMYQTRPGPKERRVDSVTHFHGKCLRGKGNISDVRNTVLTHLIKRLRGCFRDASQDVVKATMIGSFKLWPTKINQEFGEKEVSILIAHYEPVLEAANVKIDEVDTEWSMLKLEIYARFQNIRELTWDVVNSVYLPKYPNILTLVDLVLTLPASSAEVERGFNQMKRTKSQMHAKIKADSMTDLLIIQLNSPDINNFDPRKAIHLWNTRTPSSTGDTRPNSDCSSNPESHYESD</sequence>
<dbReference type="Pfam" id="PF05699">
    <property type="entry name" value="Dimer_Tnp_hAT"/>
    <property type="match status" value="1"/>
</dbReference>